<accession>A0A562JR97</accession>
<evidence type="ECO:0000313" key="4">
    <source>
        <dbReference type="EMBL" id="TWH85702.1"/>
    </source>
</evidence>
<keyword evidence="5" id="KW-1185">Reference proteome</keyword>
<feature type="chain" id="PRO_5038865243" description="Preprotein translocase subunit Tim44" evidence="3">
    <location>
        <begin position="21"/>
        <end position="146"/>
    </location>
</feature>
<feature type="signal peptide" evidence="3">
    <location>
        <begin position="1"/>
        <end position="20"/>
    </location>
</feature>
<dbReference type="RefSeq" id="WP_144543218.1">
    <property type="nucleotide sequence ID" value="NZ_CBCSDC010000005.1"/>
</dbReference>
<evidence type="ECO:0008006" key="6">
    <source>
        <dbReference type="Google" id="ProtNLM"/>
    </source>
</evidence>
<dbReference type="AlphaFoldDB" id="A0A562JR97"/>
<sequence>MKKILAALLSAALIFSPVGNIVFQDHTPTVEAKGYKSGKKSFKMDNNNINTNSSFFQKKKENTETTSKSANPKGGFTSGKLMKGLMVGGLAGLLFGSLFAKMGMLGSILGLMVNLLAIYFLFSIIRTLFAYYKNKKRKEEASSWRN</sequence>
<feature type="region of interest" description="Disordered" evidence="1">
    <location>
        <begin position="41"/>
        <end position="74"/>
    </location>
</feature>
<dbReference type="EMBL" id="VLKI01000008">
    <property type="protein sequence ID" value="TWH85702.1"/>
    <property type="molecule type" value="Genomic_DNA"/>
</dbReference>
<keyword evidence="3" id="KW-0732">Signal</keyword>
<comment type="caution">
    <text evidence="4">The sequence shown here is derived from an EMBL/GenBank/DDBJ whole genome shotgun (WGS) entry which is preliminary data.</text>
</comment>
<feature type="transmembrane region" description="Helical" evidence="2">
    <location>
        <begin position="111"/>
        <end position="132"/>
    </location>
</feature>
<keyword evidence="2" id="KW-0472">Membrane</keyword>
<proteinExistence type="predicted"/>
<name>A0A562JR97_9BACI</name>
<evidence type="ECO:0000313" key="5">
    <source>
        <dbReference type="Proteomes" id="UP000318667"/>
    </source>
</evidence>
<reference evidence="4 5" key="1">
    <citation type="journal article" date="2015" name="Stand. Genomic Sci.">
        <title>Genomic Encyclopedia of Bacterial and Archaeal Type Strains, Phase III: the genomes of soil and plant-associated and newly described type strains.</title>
        <authorList>
            <person name="Whitman W.B."/>
            <person name="Woyke T."/>
            <person name="Klenk H.P."/>
            <person name="Zhou Y."/>
            <person name="Lilburn T.G."/>
            <person name="Beck B.J."/>
            <person name="De Vos P."/>
            <person name="Vandamme P."/>
            <person name="Eisen J.A."/>
            <person name="Garrity G."/>
            <person name="Hugenholtz P."/>
            <person name="Kyrpides N.C."/>
        </authorList>
    </citation>
    <scope>NUCLEOTIDE SEQUENCE [LARGE SCALE GENOMIC DNA]</scope>
    <source>
        <strain evidence="4 5">CGMCC 1.10115</strain>
    </source>
</reference>
<feature type="transmembrane region" description="Helical" evidence="2">
    <location>
        <begin position="81"/>
        <end position="99"/>
    </location>
</feature>
<dbReference type="Proteomes" id="UP000318667">
    <property type="component" value="Unassembled WGS sequence"/>
</dbReference>
<feature type="compositionally biased region" description="Polar residues" evidence="1">
    <location>
        <begin position="44"/>
        <end position="56"/>
    </location>
</feature>
<protein>
    <recommendedName>
        <fullName evidence="6">Preprotein translocase subunit Tim44</fullName>
    </recommendedName>
</protein>
<keyword evidence="2" id="KW-0812">Transmembrane</keyword>
<dbReference type="OrthoDB" id="2990597at2"/>
<keyword evidence="2" id="KW-1133">Transmembrane helix</keyword>
<dbReference type="GeneID" id="65404283"/>
<gene>
    <name evidence="4" type="ORF">IQ19_03127</name>
</gene>
<evidence type="ECO:0000256" key="3">
    <source>
        <dbReference type="SAM" id="SignalP"/>
    </source>
</evidence>
<organism evidence="4 5">
    <name type="scientific">Cytobacillus oceanisediminis</name>
    <dbReference type="NCBI Taxonomy" id="665099"/>
    <lineage>
        <taxon>Bacteria</taxon>
        <taxon>Bacillati</taxon>
        <taxon>Bacillota</taxon>
        <taxon>Bacilli</taxon>
        <taxon>Bacillales</taxon>
        <taxon>Bacillaceae</taxon>
        <taxon>Cytobacillus</taxon>
    </lineage>
</organism>
<evidence type="ECO:0000256" key="2">
    <source>
        <dbReference type="SAM" id="Phobius"/>
    </source>
</evidence>
<evidence type="ECO:0000256" key="1">
    <source>
        <dbReference type="SAM" id="MobiDB-lite"/>
    </source>
</evidence>